<dbReference type="Gene3D" id="3.40.33.10">
    <property type="entry name" value="CAP"/>
    <property type="match status" value="1"/>
</dbReference>
<evidence type="ECO:0000259" key="2">
    <source>
        <dbReference type="Pfam" id="PF00188"/>
    </source>
</evidence>
<protein>
    <submittedName>
        <fullName evidence="4">Allergen V5/Tpx-1 related protein</fullName>
    </submittedName>
</protein>
<feature type="compositionally biased region" description="Polar residues" evidence="1">
    <location>
        <begin position="21"/>
        <end position="30"/>
    </location>
</feature>
<dbReference type="AlphaFoldDB" id="A0A0F5IAP1"/>
<dbReference type="InterPro" id="IPR014044">
    <property type="entry name" value="CAP_dom"/>
</dbReference>
<evidence type="ECO:0000256" key="1">
    <source>
        <dbReference type="SAM" id="MobiDB-lite"/>
    </source>
</evidence>
<dbReference type="InterPro" id="IPR035940">
    <property type="entry name" value="CAP_sf"/>
</dbReference>
<dbReference type="Proteomes" id="UP000031563">
    <property type="component" value="Unassembled WGS sequence"/>
</dbReference>
<dbReference type="InterPro" id="IPR029410">
    <property type="entry name" value="CAP_assoc"/>
</dbReference>
<proteinExistence type="predicted"/>
<feature type="region of interest" description="Disordered" evidence="1">
    <location>
        <begin position="16"/>
        <end position="62"/>
    </location>
</feature>
<reference evidence="4" key="1">
    <citation type="submission" date="2015-02" db="EMBL/GenBank/DDBJ databases">
        <title>Genome Assembly of Bacillaceae bacterium MTCC 8252.</title>
        <authorList>
            <person name="Verma A."/>
            <person name="Khatri I."/>
            <person name="Mual P."/>
            <person name="Subramanian S."/>
            <person name="Krishnamurthi S."/>
        </authorList>
    </citation>
    <scope>NUCLEOTIDE SEQUENCE [LARGE SCALE GENOMIC DNA]</scope>
    <source>
        <strain evidence="4">MTCC 8252</strain>
    </source>
</reference>
<dbReference type="Pfam" id="PF00188">
    <property type="entry name" value="CAP"/>
    <property type="match status" value="1"/>
</dbReference>
<evidence type="ECO:0000313" key="5">
    <source>
        <dbReference type="Proteomes" id="UP000031563"/>
    </source>
</evidence>
<name>A0A0F5IAP1_BACTR</name>
<dbReference type="CDD" id="cd05379">
    <property type="entry name" value="CAP_bacterial"/>
    <property type="match status" value="1"/>
</dbReference>
<feature type="domain" description="SCP" evidence="2">
    <location>
        <begin position="228"/>
        <end position="339"/>
    </location>
</feature>
<evidence type="ECO:0000313" key="4">
    <source>
        <dbReference type="EMBL" id="KKB42242.1"/>
    </source>
</evidence>
<gene>
    <name evidence="4" type="ORF">QY95_00091</name>
</gene>
<dbReference type="Pfam" id="PF14504">
    <property type="entry name" value="CAP_assoc_N"/>
    <property type="match status" value="1"/>
</dbReference>
<dbReference type="PANTHER" id="PTHR31157">
    <property type="entry name" value="SCP DOMAIN-CONTAINING PROTEIN"/>
    <property type="match status" value="1"/>
</dbReference>
<feature type="compositionally biased region" description="Basic and acidic residues" evidence="1">
    <location>
        <begin position="37"/>
        <end position="47"/>
    </location>
</feature>
<sequence length="342" mass="38339">MSIILIVGTYLNRGQEESGVLDQSSSSTLSEMDIQSDEVKEAEEKVSTAEQPSSGPGAYIGKPASLLTKKMGEPDRKDPSAYGYEWWVYKGERQYTQFGVENNTVVTAYAAGDVNVAPFEIDQPVADIFQNHDLKMEVVITKKTGTYRLELSEEDFNMRPLVSLGNIYAQLYIDKFSGTLSSVRFLTEDYLIKQRSYEMVYRGELPPEPQLSDAAWNEIEKGSERQILDLTNIIRQKHGLSILTWEEEVATVAKQHSKDMHKGQYFSHESPSAGDLGDRLQAGGVSYQLAGENIAANYVDGPAAVEGWLNSESHREALLEEEFILLGVGVYRQYYTQNFVAR</sequence>
<accession>A0A0F5IAP1</accession>
<accession>A0A0F5I250</accession>
<keyword evidence="5" id="KW-1185">Reference proteome</keyword>
<organism evidence="4 5">
    <name type="scientific">Bacillus thermotolerans</name>
    <name type="common">Quasibacillus thermotolerans</name>
    <dbReference type="NCBI Taxonomy" id="1221996"/>
    <lineage>
        <taxon>Bacteria</taxon>
        <taxon>Bacillati</taxon>
        <taxon>Bacillota</taxon>
        <taxon>Bacilli</taxon>
        <taxon>Bacillales</taxon>
        <taxon>Bacillaceae</taxon>
        <taxon>Bacillus</taxon>
    </lineage>
</organism>
<feature type="domain" description="CAP-associated" evidence="3">
    <location>
        <begin position="60"/>
        <end position="197"/>
    </location>
</feature>
<dbReference type="SUPFAM" id="SSF55797">
    <property type="entry name" value="PR-1-like"/>
    <property type="match status" value="1"/>
</dbReference>
<dbReference type="STRING" id="1221996.QY95_00091"/>
<dbReference type="EMBL" id="JWIR02000012">
    <property type="protein sequence ID" value="KKB42242.1"/>
    <property type="molecule type" value="Genomic_DNA"/>
</dbReference>
<evidence type="ECO:0000259" key="3">
    <source>
        <dbReference type="Pfam" id="PF14504"/>
    </source>
</evidence>
<dbReference type="PANTHER" id="PTHR31157:SF26">
    <property type="entry name" value="SCP-LIKE EXTRACELLULAR PROTEIN"/>
    <property type="match status" value="1"/>
</dbReference>
<comment type="caution">
    <text evidence="4">The sequence shown here is derived from an EMBL/GenBank/DDBJ whole genome shotgun (WGS) entry which is preliminary data.</text>
</comment>